<dbReference type="SUPFAM" id="SSF51445">
    <property type="entry name" value="(Trans)glycosidases"/>
    <property type="match status" value="1"/>
</dbReference>
<evidence type="ECO:0000256" key="10">
    <source>
        <dbReference type="ARBA" id="ARBA00023180"/>
    </source>
</evidence>
<evidence type="ECO:0000313" key="19">
    <source>
        <dbReference type="Ensembl" id="ENSECRP00000029637.1"/>
    </source>
</evidence>
<proteinExistence type="inferred from homology"/>
<evidence type="ECO:0000313" key="20">
    <source>
        <dbReference type="Proteomes" id="UP000694620"/>
    </source>
</evidence>
<dbReference type="PANTHER" id="PTHR11769">
    <property type="entry name" value="HYALURONIDASE"/>
    <property type="match status" value="1"/>
</dbReference>
<dbReference type="Gene3D" id="3.20.20.70">
    <property type="entry name" value="Aldolase class I"/>
    <property type="match status" value="1"/>
</dbReference>
<evidence type="ECO:0000256" key="11">
    <source>
        <dbReference type="ARBA" id="ARBA00023228"/>
    </source>
</evidence>
<organism evidence="19 20">
    <name type="scientific">Erpetoichthys calabaricus</name>
    <name type="common">Rope fish</name>
    <name type="synonym">Calamoichthys calabaricus</name>
    <dbReference type="NCBI Taxonomy" id="27687"/>
    <lineage>
        <taxon>Eukaryota</taxon>
        <taxon>Metazoa</taxon>
        <taxon>Chordata</taxon>
        <taxon>Craniata</taxon>
        <taxon>Vertebrata</taxon>
        <taxon>Euteleostomi</taxon>
        <taxon>Actinopterygii</taxon>
        <taxon>Polypteriformes</taxon>
        <taxon>Polypteridae</taxon>
        <taxon>Erpetoichthys</taxon>
    </lineage>
</organism>
<dbReference type="GO" id="GO:0004415">
    <property type="term" value="F:hyalurononglucosaminidase activity"/>
    <property type="evidence" value="ECO:0007669"/>
    <property type="project" value="UniProtKB-UniRule"/>
</dbReference>
<keyword evidence="6" id="KW-0245">EGF-like domain</keyword>
<keyword evidence="9 16" id="KW-1015">Disulfide bond</keyword>
<dbReference type="Proteomes" id="UP000694620">
    <property type="component" value="Chromosome 18"/>
</dbReference>
<dbReference type="Pfam" id="PF01630">
    <property type="entry name" value="Glyco_hydro_56"/>
    <property type="match status" value="1"/>
</dbReference>
<name>A0A8C4TI11_ERPCA</name>
<dbReference type="GO" id="GO:0005975">
    <property type="term" value="P:carbohydrate metabolic process"/>
    <property type="evidence" value="ECO:0007669"/>
    <property type="project" value="UniProtKB-UniRule"/>
</dbReference>
<evidence type="ECO:0000256" key="8">
    <source>
        <dbReference type="ARBA" id="ARBA00022801"/>
    </source>
</evidence>
<evidence type="ECO:0000256" key="12">
    <source>
        <dbReference type="ARBA" id="ARBA00023295"/>
    </source>
</evidence>
<reference evidence="19" key="1">
    <citation type="submission" date="2021-06" db="EMBL/GenBank/DDBJ databases">
        <authorList>
            <consortium name="Wellcome Sanger Institute Data Sharing"/>
        </authorList>
    </citation>
    <scope>NUCLEOTIDE SEQUENCE [LARGE SCALE GENOMIC DNA]</scope>
</reference>
<dbReference type="AlphaFoldDB" id="A0A8C4TI11"/>
<dbReference type="PANTHER" id="PTHR11769:SF23">
    <property type="entry name" value="HYALURONIDASE-1"/>
    <property type="match status" value="1"/>
</dbReference>
<feature type="chain" id="PRO_5034057278" description="Hyaluronidase" evidence="18">
    <location>
        <begin position="17"/>
        <end position="437"/>
    </location>
</feature>
<sequence>MRSTLLVATLALVTLAHEHGLPWELPNVPFLMVWNAPTKPCKDIYDVDLDLSFFDIVLNQNQSFMGSNITIFYEGKLGHYPYYTSEFVAVNGGVPQNASLRDHLSNATVDIQRYIPVSNFTGLAVVDWESWRPIWKRNWDTKKMYWEGSCILVRKQHPEWLPAQVEAKAKEEFENASRAFMERTLQLGRTQRPGGWWGFYGFPECYNYQYNNISENYTGACPDAELKLNDQLVWLWNISSALYPHIYLDHKLKGRGACIQKFVHFRILEAERVATQVGSSGMPILPYARIAYTYSLDFLSLKDLIHTIGESAALGSAGVVLWGDAHYAQSKEVCESIKDYVDNILGSYVINVTTAAAICSKALCGGRGRCKRIHSGSSVYLHLHPDRWKILSKQGPQSNQFFVVGQSSKADVVEMEMHFTCQCYQGWHGKHCKKQNQ</sequence>
<reference evidence="19" key="3">
    <citation type="submission" date="2025-09" db="UniProtKB">
        <authorList>
            <consortium name="Ensembl"/>
        </authorList>
    </citation>
    <scope>IDENTIFICATION</scope>
</reference>
<dbReference type="GO" id="GO:0031410">
    <property type="term" value="C:cytoplasmic vesicle"/>
    <property type="evidence" value="ECO:0007669"/>
    <property type="project" value="TreeGrafter"/>
</dbReference>
<dbReference type="InterPro" id="IPR013785">
    <property type="entry name" value="Aldolase_TIM"/>
</dbReference>
<keyword evidence="10" id="KW-0325">Glycoprotein</keyword>
<evidence type="ECO:0000256" key="5">
    <source>
        <dbReference type="ARBA" id="ARBA00022525"/>
    </source>
</evidence>
<evidence type="ECO:0000256" key="1">
    <source>
        <dbReference type="ARBA" id="ARBA00000251"/>
    </source>
</evidence>
<comment type="catalytic activity">
    <reaction evidence="1 17">
        <text>Random hydrolysis of (1-&gt;4)-linkages between N-acetyl-beta-D-glucosamine and D-glucuronate residues in hyaluronate.</text>
        <dbReference type="EC" id="3.2.1.35"/>
    </reaction>
</comment>
<keyword evidence="11" id="KW-0458">Lysosome</keyword>
<keyword evidence="5" id="KW-0964">Secreted</keyword>
<dbReference type="OrthoDB" id="5796153at2759"/>
<dbReference type="GO" id="GO:0005764">
    <property type="term" value="C:lysosome"/>
    <property type="evidence" value="ECO:0007669"/>
    <property type="project" value="UniProtKB-SubCell"/>
</dbReference>
<evidence type="ECO:0000256" key="4">
    <source>
        <dbReference type="ARBA" id="ARBA00008871"/>
    </source>
</evidence>
<evidence type="ECO:0000256" key="14">
    <source>
        <dbReference type="PIRSR" id="PIRSR038193-1"/>
    </source>
</evidence>
<dbReference type="PRINTS" id="PR00846">
    <property type="entry name" value="GLHYDRLASE56"/>
</dbReference>
<dbReference type="PIRSF" id="PIRSF038193">
    <property type="entry name" value="Hyaluronidase"/>
    <property type="match status" value="1"/>
</dbReference>
<reference evidence="19" key="2">
    <citation type="submission" date="2025-08" db="UniProtKB">
        <authorList>
            <consortium name="Ensembl"/>
        </authorList>
    </citation>
    <scope>IDENTIFICATION</scope>
</reference>
<comment type="similarity">
    <text evidence="4 13 17">Belongs to the glycosyl hydrolase 56 family.</text>
</comment>
<keyword evidence="20" id="KW-1185">Reference proteome</keyword>
<dbReference type="Ensembl" id="ENSECRT00000030266.1">
    <property type="protein sequence ID" value="ENSECRP00000029637.1"/>
    <property type="gene ID" value="ENSECRG00000020104.1"/>
</dbReference>
<dbReference type="GO" id="GO:0005576">
    <property type="term" value="C:extracellular region"/>
    <property type="evidence" value="ECO:0007669"/>
    <property type="project" value="UniProtKB-SubCell"/>
</dbReference>
<dbReference type="GlyCosmos" id="A0A8C4TI11">
    <property type="glycosylation" value="1 site, No reported glycans"/>
</dbReference>
<feature type="signal peptide" evidence="18">
    <location>
        <begin position="1"/>
        <end position="16"/>
    </location>
</feature>
<evidence type="ECO:0000256" key="2">
    <source>
        <dbReference type="ARBA" id="ARBA00004371"/>
    </source>
</evidence>
<keyword evidence="8 17" id="KW-0378">Hydrolase</keyword>
<evidence type="ECO:0000256" key="7">
    <source>
        <dbReference type="ARBA" id="ARBA00022729"/>
    </source>
</evidence>
<dbReference type="InterPro" id="IPR018155">
    <property type="entry name" value="Hyaluronidase"/>
</dbReference>
<evidence type="ECO:0000256" key="16">
    <source>
        <dbReference type="PIRSR" id="PIRSR038193-3"/>
    </source>
</evidence>
<feature type="disulfide bond" evidence="16">
    <location>
        <begin position="359"/>
        <end position="370"/>
    </location>
</feature>
<dbReference type="EC" id="3.2.1.35" evidence="17"/>
<dbReference type="GO" id="GO:0030214">
    <property type="term" value="P:hyaluronan catabolic process"/>
    <property type="evidence" value="ECO:0007669"/>
    <property type="project" value="TreeGrafter"/>
</dbReference>
<feature type="disulfide bond" evidence="16">
    <location>
        <begin position="41"/>
        <end position="334"/>
    </location>
</feature>
<gene>
    <name evidence="19" type="primary">HYAL1</name>
    <name evidence="19" type="synonym">LOC114668674</name>
</gene>
<keyword evidence="12 17" id="KW-0326">Glycosidase</keyword>
<evidence type="ECO:0000256" key="15">
    <source>
        <dbReference type="PIRSR" id="PIRSR038193-2"/>
    </source>
</evidence>
<dbReference type="FunFam" id="3.20.20.70:FF:000065">
    <property type="entry name" value="Hyaluronidase"/>
    <property type="match status" value="1"/>
</dbReference>
<evidence type="ECO:0000256" key="13">
    <source>
        <dbReference type="PIRNR" id="PIRNR038193"/>
    </source>
</evidence>
<feature type="disulfide bond" evidence="16">
    <location>
        <begin position="205"/>
        <end position="221"/>
    </location>
</feature>
<evidence type="ECO:0000256" key="17">
    <source>
        <dbReference type="RuleBase" id="RU610713"/>
    </source>
</evidence>
<accession>A0A8C4TI11</accession>
<evidence type="ECO:0000256" key="9">
    <source>
        <dbReference type="ARBA" id="ARBA00023157"/>
    </source>
</evidence>
<evidence type="ECO:0000256" key="3">
    <source>
        <dbReference type="ARBA" id="ARBA00004613"/>
    </source>
</evidence>
<keyword evidence="7 18" id="KW-0732">Signal</keyword>
<feature type="disulfide bond" evidence="16">
    <location>
        <begin position="364"/>
        <end position="421"/>
    </location>
</feature>
<evidence type="ECO:0000256" key="6">
    <source>
        <dbReference type="ARBA" id="ARBA00022536"/>
    </source>
</evidence>
<feature type="active site" description="Proton donor" evidence="14">
    <location>
        <position position="129"/>
    </location>
</feature>
<feature type="disulfide bond" evidence="16">
    <location>
        <begin position="423"/>
        <end position="432"/>
    </location>
</feature>
<feature type="glycosylation site" description="N-linked (GlcNAc...) asparagine" evidence="15">
    <location>
        <position position="351"/>
    </location>
</feature>
<comment type="subcellular location">
    <subcellularLocation>
        <location evidence="2">Lysosome</location>
    </subcellularLocation>
    <subcellularLocation>
        <location evidence="3">Secreted</location>
    </subcellularLocation>
</comment>
<protein>
    <recommendedName>
        <fullName evidence="17">Hyaluronidase</fullName>
        <ecNumber evidence="17">3.2.1.35</ecNumber>
    </recommendedName>
</protein>
<dbReference type="GeneTree" id="ENSGT01020000230364"/>
<dbReference type="InterPro" id="IPR017853">
    <property type="entry name" value="GH"/>
</dbReference>
<evidence type="ECO:0000256" key="18">
    <source>
        <dbReference type="SAM" id="SignalP"/>
    </source>
</evidence>